<feature type="domain" description="TERF2-interacting telomeric protein 1 Myb" evidence="2">
    <location>
        <begin position="405"/>
        <end position="467"/>
    </location>
</feature>
<accession>A0A9P7UMV4</accession>
<evidence type="ECO:0000313" key="4">
    <source>
        <dbReference type="Proteomes" id="UP001049176"/>
    </source>
</evidence>
<feature type="compositionally biased region" description="Polar residues" evidence="1">
    <location>
        <begin position="292"/>
        <end position="311"/>
    </location>
</feature>
<dbReference type="GeneID" id="66071283"/>
<name>A0A9P7UMV4_9AGAR</name>
<reference evidence="3" key="1">
    <citation type="journal article" date="2021" name="Genome Biol. Evol.">
        <title>The assembled and annotated genome of the fairy-ring fungus Marasmius oreades.</title>
        <authorList>
            <person name="Hiltunen M."/>
            <person name="Ament-Velasquez S.L."/>
            <person name="Johannesson H."/>
        </authorList>
    </citation>
    <scope>NUCLEOTIDE SEQUENCE</scope>
    <source>
        <strain evidence="3">03SP1</strain>
    </source>
</reference>
<dbReference type="OrthoDB" id="2955409at2759"/>
<protein>
    <recommendedName>
        <fullName evidence="2">TERF2-interacting telomeric protein 1 Myb domain-containing protein</fullName>
    </recommendedName>
</protein>
<dbReference type="InterPro" id="IPR009057">
    <property type="entry name" value="Homeodomain-like_sf"/>
</dbReference>
<sequence>MGSYSPSHGQNDTCSHSRPPRRFTAEDDLFLVSWLARHNADGLGRRGIKTYKNLVQQHPTGTDLTPNGWKGRYIQNSAHFDPLIRRYIIDNLGSEATGSTTYIPPEIQPFTEEDETLLVEYLAKNADRRAKGMAGRTMYQRLSNNVEGEWPWAAKHSWYEWRNYYKTHSEKLDKLIEQYRTANNIKFERIEKVPRPSKERQNEEDCLLSGFIAEMKVKGAKPGSRLIYRALVNDEEGKWPWGKQHTPESWRSRYYQRREVMELLIQEKLAQIAGEPDTGIESISRSKIAGSRRNSPQSDRGNSDLLENSSTDTDEEPSALMAGSSMMEEEETGTLSNVTPPHPSSPLTSLISAKPESESGGASWPQESTSGHSFSRYSEPRPEISDPLTEAATMAVHQLPSYGLFTRQDDTVLLKYLLERSVDEKPEKKRRTGDLFERIGVFQELTKTVPAAGRHTAQTWRTRYLKNKMQFDRLVNQLKGPVERARRQSSSQAHLSISDSLQGIQRQIEVSVFPEEGGRAKKIRTTDKGKANSVKGKEVEDQGSSGNLKLMDAHDEVDTEEEGEVAEYLCDMDER</sequence>
<dbReference type="AlphaFoldDB" id="A0A9P7UMV4"/>
<dbReference type="RefSeq" id="XP_043002707.1">
    <property type="nucleotide sequence ID" value="XM_043159108.1"/>
</dbReference>
<organism evidence="3 4">
    <name type="scientific">Marasmius oreades</name>
    <name type="common">fairy-ring Marasmius</name>
    <dbReference type="NCBI Taxonomy" id="181124"/>
    <lineage>
        <taxon>Eukaryota</taxon>
        <taxon>Fungi</taxon>
        <taxon>Dikarya</taxon>
        <taxon>Basidiomycota</taxon>
        <taxon>Agaricomycotina</taxon>
        <taxon>Agaricomycetes</taxon>
        <taxon>Agaricomycetidae</taxon>
        <taxon>Agaricales</taxon>
        <taxon>Marasmiineae</taxon>
        <taxon>Marasmiaceae</taxon>
        <taxon>Marasmius</taxon>
    </lineage>
</organism>
<dbReference type="InterPro" id="IPR015010">
    <property type="entry name" value="TERF2IP_Myb"/>
</dbReference>
<feature type="region of interest" description="Disordered" evidence="1">
    <location>
        <begin position="1"/>
        <end position="20"/>
    </location>
</feature>
<evidence type="ECO:0000259" key="2">
    <source>
        <dbReference type="Pfam" id="PF08914"/>
    </source>
</evidence>
<evidence type="ECO:0000256" key="1">
    <source>
        <dbReference type="SAM" id="MobiDB-lite"/>
    </source>
</evidence>
<evidence type="ECO:0000313" key="3">
    <source>
        <dbReference type="EMBL" id="KAG7086236.1"/>
    </source>
</evidence>
<feature type="compositionally biased region" description="Acidic residues" evidence="1">
    <location>
        <begin position="557"/>
        <end position="575"/>
    </location>
</feature>
<feature type="compositionally biased region" description="Polar residues" evidence="1">
    <location>
        <begin position="1"/>
        <end position="16"/>
    </location>
</feature>
<feature type="compositionally biased region" description="Basic and acidic residues" evidence="1">
    <location>
        <begin position="519"/>
        <end position="540"/>
    </location>
</feature>
<dbReference type="Gene3D" id="1.10.10.60">
    <property type="entry name" value="Homeodomain-like"/>
    <property type="match status" value="3"/>
</dbReference>
<feature type="region of interest" description="Disordered" evidence="1">
    <location>
        <begin position="276"/>
        <end position="384"/>
    </location>
</feature>
<dbReference type="EMBL" id="CM032190">
    <property type="protein sequence ID" value="KAG7086236.1"/>
    <property type="molecule type" value="Genomic_DNA"/>
</dbReference>
<proteinExistence type="predicted"/>
<dbReference type="Pfam" id="PF08914">
    <property type="entry name" value="Myb_Rap1"/>
    <property type="match status" value="1"/>
</dbReference>
<feature type="region of interest" description="Disordered" evidence="1">
    <location>
        <begin position="519"/>
        <end position="575"/>
    </location>
</feature>
<keyword evidence="4" id="KW-1185">Reference proteome</keyword>
<comment type="caution">
    <text evidence="3">The sequence shown here is derived from an EMBL/GenBank/DDBJ whole genome shotgun (WGS) entry which is preliminary data.</text>
</comment>
<dbReference type="KEGG" id="more:E1B28_002207"/>
<dbReference type="SUPFAM" id="SSF46689">
    <property type="entry name" value="Homeodomain-like"/>
    <property type="match status" value="1"/>
</dbReference>
<feature type="compositionally biased region" description="Polar residues" evidence="1">
    <location>
        <begin position="365"/>
        <end position="376"/>
    </location>
</feature>
<gene>
    <name evidence="3" type="ORF">E1B28_002207</name>
</gene>
<dbReference type="CDD" id="cd11655">
    <property type="entry name" value="rap1_myb-like"/>
    <property type="match status" value="2"/>
</dbReference>
<dbReference type="Proteomes" id="UP001049176">
    <property type="component" value="Chromosome 10"/>
</dbReference>